<dbReference type="AlphaFoldDB" id="A0A8B6DRQ9"/>
<sequence length="180" mass="20903">MQQVNVLKTSVNFQTTLGSERFERFSEWIRLVESMSFLKQVAKYRTAAVTEDTRSKSVRSYKEAELFIIKVVQNEVYQTEIANIRQNLRLPKNSSLVSLNPFLDSRGVLCVGGRLNRANIELHEKNPIIIPGKHYIAKLLIRHFHCLSPGTPFYRRSHQKSRFLDNRSEAFNTVIHSLVR</sequence>
<comment type="caution">
    <text evidence="1">The sequence shown here is derived from an EMBL/GenBank/DDBJ whole genome shotgun (WGS) entry which is preliminary data.</text>
</comment>
<protein>
    <submittedName>
        <fullName evidence="1">Uncharacterized protein</fullName>
    </submittedName>
</protein>
<proteinExistence type="predicted"/>
<name>A0A8B6DRQ9_MYTGA</name>
<dbReference type="OrthoDB" id="10066543at2759"/>
<accession>A0A8B6DRQ9</accession>
<dbReference type="Proteomes" id="UP000596742">
    <property type="component" value="Unassembled WGS sequence"/>
</dbReference>
<dbReference type="PANTHER" id="PTHR47331:SF6">
    <property type="entry name" value="DOUBLECORTIN DOMAIN-CONTAINING PROTEIN"/>
    <property type="match status" value="1"/>
</dbReference>
<dbReference type="PANTHER" id="PTHR47331">
    <property type="entry name" value="PHD-TYPE DOMAIN-CONTAINING PROTEIN"/>
    <property type="match status" value="1"/>
</dbReference>
<organism evidence="1 2">
    <name type="scientific">Mytilus galloprovincialis</name>
    <name type="common">Mediterranean mussel</name>
    <dbReference type="NCBI Taxonomy" id="29158"/>
    <lineage>
        <taxon>Eukaryota</taxon>
        <taxon>Metazoa</taxon>
        <taxon>Spiralia</taxon>
        <taxon>Lophotrochozoa</taxon>
        <taxon>Mollusca</taxon>
        <taxon>Bivalvia</taxon>
        <taxon>Autobranchia</taxon>
        <taxon>Pteriomorphia</taxon>
        <taxon>Mytilida</taxon>
        <taxon>Mytiloidea</taxon>
        <taxon>Mytilidae</taxon>
        <taxon>Mytilinae</taxon>
        <taxon>Mytilus</taxon>
    </lineage>
</organism>
<gene>
    <name evidence="1" type="ORF">MGAL_10B049533</name>
</gene>
<keyword evidence="2" id="KW-1185">Reference proteome</keyword>
<evidence type="ECO:0000313" key="1">
    <source>
        <dbReference type="EMBL" id="VDI23126.1"/>
    </source>
</evidence>
<evidence type="ECO:0000313" key="2">
    <source>
        <dbReference type="Proteomes" id="UP000596742"/>
    </source>
</evidence>
<reference evidence="1" key="1">
    <citation type="submission" date="2018-11" db="EMBL/GenBank/DDBJ databases">
        <authorList>
            <person name="Alioto T."/>
            <person name="Alioto T."/>
        </authorList>
    </citation>
    <scope>NUCLEOTIDE SEQUENCE</scope>
</reference>
<dbReference type="EMBL" id="UYJE01003882">
    <property type="protein sequence ID" value="VDI23126.1"/>
    <property type="molecule type" value="Genomic_DNA"/>
</dbReference>